<dbReference type="OrthoDB" id="2859658at2759"/>
<organism evidence="4 5">
    <name type="scientific">Triparma retinervis</name>
    <dbReference type="NCBI Taxonomy" id="2557542"/>
    <lineage>
        <taxon>Eukaryota</taxon>
        <taxon>Sar</taxon>
        <taxon>Stramenopiles</taxon>
        <taxon>Ochrophyta</taxon>
        <taxon>Bolidophyceae</taxon>
        <taxon>Parmales</taxon>
        <taxon>Triparmaceae</taxon>
        <taxon>Triparma</taxon>
    </lineage>
</organism>
<dbReference type="GO" id="GO:0000302">
    <property type="term" value="P:response to reactive oxygen species"/>
    <property type="evidence" value="ECO:0007669"/>
    <property type="project" value="TreeGrafter"/>
</dbReference>
<gene>
    <name evidence="4" type="ORF">TrRE_jg7528</name>
</gene>
<keyword evidence="5" id="KW-1185">Reference proteome</keyword>
<protein>
    <recommendedName>
        <fullName evidence="3">Plant heme peroxidase family profile domain-containing protein</fullName>
    </recommendedName>
</protein>
<dbReference type="InterPro" id="IPR010255">
    <property type="entry name" value="Haem_peroxidase_sf"/>
</dbReference>
<dbReference type="GO" id="GO:0034599">
    <property type="term" value="P:cellular response to oxidative stress"/>
    <property type="evidence" value="ECO:0007669"/>
    <property type="project" value="InterPro"/>
</dbReference>
<dbReference type="Pfam" id="PF00141">
    <property type="entry name" value="peroxidase"/>
    <property type="match status" value="1"/>
</dbReference>
<proteinExistence type="inferred from homology"/>
<evidence type="ECO:0000259" key="3">
    <source>
        <dbReference type="Pfam" id="PF00141"/>
    </source>
</evidence>
<accession>A0A9W6ZP01</accession>
<sequence>MPGEGSAEVFYDPDRYGDKELKIAAVNKIRQNVRDAIVAKPILAEAILRLSLADSLSYSSSSGSGGGNGCVLDWVSDHPCDSIYKEGAEALSRITLKLRKTTEISRGDVVALAGSEALESVGGVRCRVQIGRLPPPGKCVPFDFGQLLPDRGKEIDGRAVGAFVGAGLTAREAAIVAGVCGDVGLVVGTQQTRGGGEEEAYVNEMGETEFVPGTSFGGPKEIYGKLVGDRKVNNEYLKSLNLSVSAPKGSVWQDEQVRGWGIKYANGKAGIGKDAREGLEKVWGLGARFTGGKVEALLGTE</sequence>
<dbReference type="InterPro" id="IPR002016">
    <property type="entry name" value="Haem_peroxidase"/>
</dbReference>
<dbReference type="Gene3D" id="1.10.520.10">
    <property type="match status" value="1"/>
</dbReference>
<name>A0A9W6ZP01_9STRA</name>
<dbReference type="PANTHER" id="PTHR31356">
    <property type="entry name" value="THYLAKOID LUMENAL 29 KDA PROTEIN, CHLOROPLASTIC-RELATED"/>
    <property type="match status" value="1"/>
</dbReference>
<dbReference type="Proteomes" id="UP001165082">
    <property type="component" value="Unassembled WGS sequence"/>
</dbReference>
<reference evidence="4" key="1">
    <citation type="submission" date="2022-07" db="EMBL/GenBank/DDBJ databases">
        <title>Genome analysis of Parmales, a sister group of diatoms, reveals the evolutionary specialization of diatoms from phago-mixotrophs to photoautotrophs.</title>
        <authorList>
            <person name="Ban H."/>
            <person name="Sato S."/>
            <person name="Yoshikawa S."/>
            <person name="Kazumasa Y."/>
            <person name="Nakamura Y."/>
            <person name="Ichinomiya M."/>
            <person name="Saitoh K."/>
            <person name="Sato N."/>
            <person name="Blanc-Mathieu R."/>
            <person name="Endo H."/>
            <person name="Kuwata A."/>
            <person name="Ogata H."/>
        </authorList>
    </citation>
    <scope>NUCLEOTIDE SEQUENCE</scope>
</reference>
<keyword evidence="1" id="KW-0560">Oxidoreductase</keyword>
<dbReference type="PANTHER" id="PTHR31356:SF66">
    <property type="entry name" value="CATALASE-PEROXIDASE"/>
    <property type="match status" value="1"/>
</dbReference>
<dbReference type="InterPro" id="IPR044831">
    <property type="entry name" value="Ccp1-like"/>
</dbReference>
<dbReference type="GO" id="GO:0004601">
    <property type="term" value="F:peroxidase activity"/>
    <property type="evidence" value="ECO:0007669"/>
    <property type="project" value="InterPro"/>
</dbReference>
<evidence type="ECO:0000256" key="2">
    <source>
        <dbReference type="RuleBase" id="RU004241"/>
    </source>
</evidence>
<dbReference type="AlphaFoldDB" id="A0A9W6ZP01"/>
<evidence type="ECO:0000313" key="4">
    <source>
        <dbReference type="EMBL" id="GMH54503.1"/>
    </source>
</evidence>
<feature type="domain" description="Plant heme peroxidase family profile" evidence="3">
    <location>
        <begin position="29"/>
        <end position="178"/>
    </location>
</feature>
<comment type="caution">
    <text evidence="4">The sequence shown here is derived from an EMBL/GenBank/DDBJ whole genome shotgun (WGS) entry which is preliminary data.</text>
</comment>
<dbReference type="SUPFAM" id="SSF48113">
    <property type="entry name" value="Heme-dependent peroxidases"/>
    <property type="match status" value="1"/>
</dbReference>
<comment type="similarity">
    <text evidence="2">Belongs to the peroxidase family.</text>
</comment>
<evidence type="ECO:0000313" key="5">
    <source>
        <dbReference type="Proteomes" id="UP001165082"/>
    </source>
</evidence>
<dbReference type="GO" id="GO:0020037">
    <property type="term" value="F:heme binding"/>
    <property type="evidence" value="ECO:0007669"/>
    <property type="project" value="InterPro"/>
</dbReference>
<dbReference type="EMBL" id="BRXZ01002101">
    <property type="protein sequence ID" value="GMH54503.1"/>
    <property type="molecule type" value="Genomic_DNA"/>
</dbReference>
<evidence type="ECO:0000256" key="1">
    <source>
        <dbReference type="ARBA" id="ARBA00023002"/>
    </source>
</evidence>
<dbReference type="GO" id="GO:0042744">
    <property type="term" value="P:hydrogen peroxide catabolic process"/>
    <property type="evidence" value="ECO:0007669"/>
    <property type="project" value="TreeGrafter"/>
</dbReference>